<evidence type="ECO:0000256" key="1">
    <source>
        <dbReference type="SAM" id="MobiDB-lite"/>
    </source>
</evidence>
<evidence type="ECO:0000313" key="2">
    <source>
        <dbReference type="EMBL" id="KAK0605780.1"/>
    </source>
</evidence>
<evidence type="ECO:0000313" key="3">
    <source>
        <dbReference type="Proteomes" id="UP001168877"/>
    </source>
</evidence>
<comment type="caution">
    <text evidence="2">The sequence shown here is derived from an EMBL/GenBank/DDBJ whole genome shotgun (WGS) entry which is preliminary data.</text>
</comment>
<feature type="compositionally biased region" description="Basic residues" evidence="1">
    <location>
        <begin position="136"/>
        <end position="145"/>
    </location>
</feature>
<protein>
    <submittedName>
        <fullName evidence="2">Uncharacterized protein</fullName>
    </submittedName>
</protein>
<dbReference type="EMBL" id="JAUESC010000002">
    <property type="protein sequence ID" value="KAK0605780.1"/>
    <property type="molecule type" value="Genomic_DNA"/>
</dbReference>
<keyword evidence="3" id="KW-1185">Reference proteome</keyword>
<accession>A0AA39TIL7</accession>
<organism evidence="2 3">
    <name type="scientific">Acer saccharum</name>
    <name type="common">Sugar maple</name>
    <dbReference type="NCBI Taxonomy" id="4024"/>
    <lineage>
        <taxon>Eukaryota</taxon>
        <taxon>Viridiplantae</taxon>
        <taxon>Streptophyta</taxon>
        <taxon>Embryophyta</taxon>
        <taxon>Tracheophyta</taxon>
        <taxon>Spermatophyta</taxon>
        <taxon>Magnoliopsida</taxon>
        <taxon>eudicotyledons</taxon>
        <taxon>Gunneridae</taxon>
        <taxon>Pentapetalae</taxon>
        <taxon>rosids</taxon>
        <taxon>malvids</taxon>
        <taxon>Sapindales</taxon>
        <taxon>Sapindaceae</taxon>
        <taxon>Hippocastanoideae</taxon>
        <taxon>Acereae</taxon>
        <taxon>Acer</taxon>
    </lineage>
</organism>
<reference evidence="2" key="2">
    <citation type="submission" date="2023-06" db="EMBL/GenBank/DDBJ databases">
        <authorList>
            <person name="Swenson N.G."/>
            <person name="Wegrzyn J.L."/>
            <person name="Mcevoy S.L."/>
        </authorList>
    </citation>
    <scope>NUCLEOTIDE SEQUENCE</scope>
    <source>
        <strain evidence="2">NS2018</strain>
        <tissue evidence="2">Leaf</tissue>
    </source>
</reference>
<gene>
    <name evidence="2" type="ORF">LWI29_030646</name>
</gene>
<sequence>MVAQGYIVDAPSPVDIDIEKVVGGTTTFELVDPKSSPTPPPHYHQPTINQILTTSHPNPTSSRRRDRRLGDRRLRQQKKTAEKHHHSGGQETKLSRRTSRMHRLPVTRCHDLRRLMASSSRRIDINGENRTSGRERGRRSSRKNRGGGGGR</sequence>
<feature type="compositionally biased region" description="Basic residues" evidence="1">
    <location>
        <begin position="75"/>
        <end position="87"/>
    </location>
</feature>
<proteinExistence type="predicted"/>
<reference evidence="2" key="1">
    <citation type="journal article" date="2022" name="Plant J.">
        <title>Strategies of tolerance reflected in two North American maple genomes.</title>
        <authorList>
            <person name="McEvoy S.L."/>
            <person name="Sezen U.U."/>
            <person name="Trouern-Trend A."/>
            <person name="McMahon S.M."/>
            <person name="Schaberg P.G."/>
            <person name="Yang J."/>
            <person name="Wegrzyn J.L."/>
            <person name="Swenson N.G."/>
        </authorList>
    </citation>
    <scope>NUCLEOTIDE SEQUENCE</scope>
    <source>
        <strain evidence="2">NS2018</strain>
    </source>
</reference>
<feature type="region of interest" description="Disordered" evidence="1">
    <location>
        <begin position="31"/>
        <end position="151"/>
    </location>
</feature>
<dbReference type="Proteomes" id="UP001168877">
    <property type="component" value="Unassembled WGS sequence"/>
</dbReference>
<feature type="compositionally biased region" description="Basic residues" evidence="1">
    <location>
        <begin position="95"/>
        <end position="105"/>
    </location>
</feature>
<name>A0AA39TIL7_ACESA</name>
<dbReference type="AlphaFoldDB" id="A0AA39TIL7"/>
<feature type="compositionally biased region" description="Basic and acidic residues" evidence="1">
    <location>
        <begin position="121"/>
        <end position="135"/>
    </location>
</feature>
<feature type="compositionally biased region" description="Polar residues" evidence="1">
    <location>
        <begin position="46"/>
        <end position="61"/>
    </location>
</feature>